<evidence type="ECO:0000313" key="2">
    <source>
        <dbReference type="Proteomes" id="UP000800082"/>
    </source>
</evidence>
<accession>A0A6A5S2B4</accession>
<gene>
    <name evidence="1" type="ORF">M421DRAFT_116826</name>
</gene>
<reference evidence="1" key="1">
    <citation type="journal article" date="2020" name="Stud. Mycol.">
        <title>101 Dothideomycetes genomes: a test case for predicting lifestyles and emergence of pathogens.</title>
        <authorList>
            <person name="Haridas S."/>
            <person name="Albert R."/>
            <person name="Binder M."/>
            <person name="Bloem J."/>
            <person name="Labutti K."/>
            <person name="Salamov A."/>
            <person name="Andreopoulos B."/>
            <person name="Baker S."/>
            <person name="Barry K."/>
            <person name="Bills G."/>
            <person name="Bluhm B."/>
            <person name="Cannon C."/>
            <person name="Castanera R."/>
            <person name="Culley D."/>
            <person name="Daum C."/>
            <person name="Ezra D."/>
            <person name="Gonzalez J."/>
            <person name="Henrissat B."/>
            <person name="Kuo A."/>
            <person name="Liang C."/>
            <person name="Lipzen A."/>
            <person name="Lutzoni F."/>
            <person name="Magnuson J."/>
            <person name="Mondo S."/>
            <person name="Nolan M."/>
            <person name="Ohm R."/>
            <person name="Pangilinan J."/>
            <person name="Park H.-J."/>
            <person name="Ramirez L."/>
            <person name="Alfaro M."/>
            <person name="Sun H."/>
            <person name="Tritt A."/>
            <person name="Yoshinaga Y."/>
            <person name="Zwiers L.-H."/>
            <person name="Turgeon B."/>
            <person name="Goodwin S."/>
            <person name="Spatafora J."/>
            <person name="Crous P."/>
            <person name="Grigoriev I."/>
        </authorList>
    </citation>
    <scope>NUCLEOTIDE SEQUENCE</scope>
    <source>
        <strain evidence="1">CBS 183.55</strain>
    </source>
</reference>
<proteinExistence type="predicted"/>
<keyword evidence="2" id="KW-1185">Reference proteome</keyword>
<organism evidence="1 2">
    <name type="scientific">Didymella exigua CBS 183.55</name>
    <dbReference type="NCBI Taxonomy" id="1150837"/>
    <lineage>
        <taxon>Eukaryota</taxon>
        <taxon>Fungi</taxon>
        <taxon>Dikarya</taxon>
        <taxon>Ascomycota</taxon>
        <taxon>Pezizomycotina</taxon>
        <taxon>Dothideomycetes</taxon>
        <taxon>Pleosporomycetidae</taxon>
        <taxon>Pleosporales</taxon>
        <taxon>Pleosporineae</taxon>
        <taxon>Didymellaceae</taxon>
        <taxon>Didymella</taxon>
    </lineage>
</organism>
<sequence length="168" mass="18879">MRHLRRWIGGGLMKLQVIRDKLVLFETSSNRKSPVADVKNLCKVVYTNVSYRLLSRASLTSDRLFRGPGRDDSLESFVAGGETVKSPQHCHMVVDFTFRLIVIRLGRLTQPSPEYELSYSKGGEDEMPINTWTDHVVEGTGLFCPALLYDILVTLNCVLNAICTCSLL</sequence>
<dbReference type="AlphaFoldDB" id="A0A6A5S2B4"/>
<dbReference type="RefSeq" id="XP_033454500.1">
    <property type="nucleotide sequence ID" value="XM_033587258.1"/>
</dbReference>
<dbReference type="GeneID" id="54344904"/>
<name>A0A6A5S2B4_9PLEO</name>
<dbReference type="EMBL" id="ML978956">
    <property type="protein sequence ID" value="KAF1934252.1"/>
    <property type="molecule type" value="Genomic_DNA"/>
</dbReference>
<dbReference type="Proteomes" id="UP000800082">
    <property type="component" value="Unassembled WGS sequence"/>
</dbReference>
<evidence type="ECO:0000313" key="1">
    <source>
        <dbReference type="EMBL" id="KAF1934252.1"/>
    </source>
</evidence>
<protein>
    <submittedName>
        <fullName evidence="1">Uncharacterized protein</fullName>
    </submittedName>
</protein>